<dbReference type="EMBL" id="CP030854">
    <property type="protein sequence ID" value="AXE21954.1"/>
    <property type="molecule type" value="Genomic_DNA"/>
</dbReference>
<accession>A0A344TTI3</accession>
<dbReference type="InterPro" id="IPR002513">
    <property type="entry name" value="Tn3_Tnp_DDE_dom"/>
</dbReference>
<organism evidence="2 3">
    <name type="scientific">Runella rosea</name>
    <dbReference type="NCBI Taxonomy" id="2259595"/>
    <lineage>
        <taxon>Bacteria</taxon>
        <taxon>Pseudomonadati</taxon>
        <taxon>Bacteroidota</taxon>
        <taxon>Cytophagia</taxon>
        <taxon>Cytophagales</taxon>
        <taxon>Spirosomataceae</taxon>
        <taxon>Runella</taxon>
    </lineage>
</organism>
<dbReference type="Proteomes" id="UP000251993">
    <property type="component" value="Plasmid unnamed4"/>
</dbReference>
<evidence type="ECO:0000259" key="1">
    <source>
        <dbReference type="Pfam" id="PF01526"/>
    </source>
</evidence>
<name>A0A344TTI3_9BACT</name>
<proteinExistence type="predicted"/>
<sequence length="59" mass="6733">MGSLNVLTKLVVVWNMVYTLEVLKAHQTAGHEIDENDRRVGPFEHLTPAHFAHINRLGR</sequence>
<evidence type="ECO:0000313" key="3">
    <source>
        <dbReference type="Proteomes" id="UP000251993"/>
    </source>
</evidence>
<reference evidence="2 3" key="1">
    <citation type="submission" date="2018-07" db="EMBL/GenBank/DDBJ databases">
        <title>Genome sequencing of Runella.</title>
        <authorList>
            <person name="Baek M.-G."/>
            <person name="Yi H."/>
        </authorList>
    </citation>
    <scope>NUCLEOTIDE SEQUENCE [LARGE SCALE GENOMIC DNA]</scope>
    <source>
        <strain evidence="2 3">HYN0085</strain>
        <plasmid evidence="2 3">unnamed4</plasmid>
    </source>
</reference>
<gene>
    <name evidence="2" type="ORF">DR864_29260</name>
</gene>
<dbReference type="GO" id="GO:0004803">
    <property type="term" value="F:transposase activity"/>
    <property type="evidence" value="ECO:0007669"/>
    <property type="project" value="InterPro"/>
</dbReference>
<dbReference type="AlphaFoldDB" id="A0A344TTI3"/>
<dbReference type="Pfam" id="PF01526">
    <property type="entry name" value="DDE_Tnp_Tn3"/>
    <property type="match status" value="1"/>
</dbReference>
<dbReference type="KEGG" id="run:DR864_29260"/>
<protein>
    <recommendedName>
        <fullName evidence="1">Tn3 transposase DDE domain-containing protein</fullName>
    </recommendedName>
</protein>
<dbReference type="OrthoDB" id="915233at2"/>
<keyword evidence="2" id="KW-0614">Plasmid</keyword>
<geneLocation type="plasmid" evidence="2 3">
    <name>unnamed4</name>
</geneLocation>
<keyword evidence="3" id="KW-1185">Reference proteome</keyword>
<feature type="domain" description="Tn3 transposase DDE" evidence="1">
    <location>
        <begin position="2"/>
        <end position="59"/>
    </location>
</feature>
<dbReference type="GO" id="GO:0006313">
    <property type="term" value="P:DNA transposition"/>
    <property type="evidence" value="ECO:0007669"/>
    <property type="project" value="InterPro"/>
</dbReference>
<evidence type="ECO:0000313" key="2">
    <source>
        <dbReference type="EMBL" id="AXE21954.1"/>
    </source>
</evidence>